<dbReference type="SUPFAM" id="SSF53474">
    <property type="entry name" value="alpha/beta-Hydrolases"/>
    <property type="match status" value="1"/>
</dbReference>
<keyword evidence="3" id="KW-1185">Reference proteome</keyword>
<comment type="similarity">
    <text evidence="1">Belongs to the AB hydrolase superfamily.</text>
</comment>
<evidence type="ECO:0000313" key="2">
    <source>
        <dbReference type="EMBL" id="GIM79569.1"/>
    </source>
</evidence>
<organism evidence="2 3">
    <name type="scientific">Winogradskya consettensis</name>
    <dbReference type="NCBI Taxonomy" id="113560"/>
    <lineage>
        <taxon>Bacteria</taxon>
        <taxon>Bacillati</taxon>
        <taxon>Actinomycetota</taxon>
        <taxon>Actinomycetes</taxon>
        <taxon>Micromonosporales</taxon>
        <taxon>Micromonosporaceae</taxon>
        <taxon>Winogradskya</taxon>
    </lineage>
</organism>
<dbReference type="EMBL" id="BOQP01000039">
    <property type="protein sequence ID" value="GIM79569.1"/>
    <property type="molecule type" value="Genomic_DNA"/>
</dbReference>
<dbReference type="Pfam" id="PF12715">
    <property type="entry name" value="Abhydrolase_7"/>
    <property type="match status" value="1"/>
</dbReference>
<dbReference type="Proteomes" id="UP000680865">
    <property type="component" value="Unassembled WGS sequence"/>
</dbReference>
<dbReference type="InterPro" id="IPR050261">
    <property type="entry name" value="FrsA_esterase"/>
</dbReference>
<dbReference type="PANTHER" id="PTHR22946:SF8">
    <property type="entry name" value="ACETYL XYLAN ESTERASE DOMAIN-CONTAINING PROTEIN"/>
    <property type="match status" value="1"/>
</dbReference>
<protein>
    <submittedName>
        <fullName evidence="2">Hydrolase</fullName>
    </submittedName>
</protein>
<sequence length="404" mass="44723">MTYIDQWQSSPEKHIDKEECMNRRSFVSLPAVTLAAGQLPAGPAPVFEGPSVVEGNLPVFAERLKAELDFPLSWANTRGNFGDWKRRARAQVRELLWQPEDRTPFDVEIIDDQPRDGYRQRQILFNVTRNSRVRATMLLPEGPGPFPAALLLHDHGSKFDIGKEKLIEPWYDETRRASAQAWATRYFEGGFVGNALVARGYAVLAVDALGWGDRGGLTYDGQQALASNMFNLGSSLAGLLAYEDMRAAALLATLPEVDHRRIAAVGFSMGSYRAWQVAALSTHIAATVAVCWMTALKDMMVTGNNTLRGASAFHMLHPGLARYLDIPDVASIAAPHPMLVFNGELDTLFPRPGVEAAYATMRAVWASQHASNRLATKLWPGLGHTFNLAMQEEAFTWLDRALTR</sequence>
<dbReference type="InterPro" id="IPR029058">
    <property type="entry name" value="AB_hydrolase_fold"/>
</dbReference>
<dbReference type="InterPro" id="IPR025890">
    <property type="entry name" value="Abhydrolase_bac"/>
</dbReference>
<reference evidence="2" key="1">
    <citation type="submission" date="2021-03" db="EMBL/GenBank/DDBJ databases">
        <title>Whole genome shotgun sequence of Actinoplanes consettensis NBRC 14913.</title>
        <authorList>
            <person name="Komaki H."/>
            <person name="Tamura T."/>
        </authorList>
    </citation>
    <scope>NUCLEOTIDE SEQUENCE</scope>
    <source>
        <strain evidence="2">NBRC 14913</strain>
    </source>
</reference>
<comment type="caution">
    <text evidence="2">The sequence shown here is derived from an EMBL/GenBank/DDBJ whole genome shotgun (WGS) entry which is preliminary data.</text>
</comment>
<evidence type="ECO:0000256" key="1">
    <source>
        <dbReference type="ARBA" id="ARBA00008645"/>
    </source>
</evidence>
<accession>A0A919VUM4</accession>
<evidence type="ECO:0000313" key="3">
    <source>
        <dbReference type="Proteomes" id="UP000680865"/>
    </source>
</evidence>
<dbReference type="AlphaFoldDB" id="A0A919VUM4"/>
<gene>
    <name evidence="2" type="ORF">Aco04nite_66190</name>
</gene>
<dbReference type="Gene3D" id="3.40.50.1820">
    <property type="entry name" value="alpha/beta hydrolase"/>
    <property type="match status" value="1"/>
</dbReference>
<dbReference type="GO" id="GO:0016787">
    <property type="term" value="F:hydrolase activity"/>
    <property type="evidence" value="ECO:0007669"/>
    <property type="project" value="UniProtKB-KW"/>
</dbReference>
<name>A0A919VUM4_9ACTN</name>
<dbReference type="PANTHER" id="PTHR22946">
    <property type="entry name" value="DIENELACTONE HYDROLASE DOMAIN-CONTAINING PROTEIN-RELATED"/>
    <property type="match status" value="1"/>
</dbReference>
<keyword evidence="2" id="KW-0378">Hydrolase</keyword>
<proteinExistence type="inferred from homology"/>